<evidence type="ECO:0000256" key="1">
    <source>
        <dbReference type="SAM" id="MobiDB-lite"/>
    </source>
</evidence>
<name>A0A7J6AE98_AMEME</name>
<keyword evidence="3" id="KW-1185">Reference proteome</keyword>
<dbReference type="Proteomes" id="UP000593565">
    <property type="component" value="Unassembled WGS sequence"/>
</dbReference>
<reference evidence="2 3" key="1">
    <citation type="submission" date="2020-02" db="EMBL/GenBank/DDBJ databases">
        <title>A chromosome-scale genome assembly of the black bullhead catfish (Ameiurus melas).</title>
        <authorList>
            <person name="Wen M."/>
            <person name="Zham M."/>
            <person name="Cabau C."/>
            <person name="Klopp C."/>
            <person name="Donnadieu C."/>
            <person name="Roques C."/>
            <person name="Bouchez O."/>
            <person name="Lampietro C."/>
            <person name="Jouanno E."/>
            <person name="Herpin A."/>
            <person name="Louis A."/>
            <person name="Berthelot C."/>
            <person name="Parey E."/>
            <person name="Roest-Crollius H."/>
            <person name="Braasch I."/>
            <person name="Postlethwait J."/>
            <person name="Robinson-Rechavi M."/>
            <person name="Echchiki A."/>
            <person name="Begum T."/>
            <person name="Montfort J."/>
            <person name="Schartl M."/>
            <person name="Bobe J."/>
            <person name="Guiguen Y."/>
        </authorList>
    </citation>
    <scope>NUCLEOTIDE SEQUENCE [LARGE SCALE GENOMIC DNA]</scope>
    <source>
        <strain evidence="2">M_S1</strain>
        <tissue evidence="2">Blood</tissue>
    </source>
</reference>
<protein>
    <submittedName>
        <fullName evidence="2">Uncharacterized protein</fullName>
    </submittedName>
</protein>
<gene>
    <name evidence="2" type="ORF">AMELA_G00157870</name>
</gene>
<feature type="region of interest" description="Disordered" evidence="1">
    <location>
        <begin position="74"/>
        <end position="107"/>
    </location>
</feature>
<dbReference type="EMBL" id="JAAGNN010000013">
    <property type="protein sequence ID" value="KAF4081126.1"/>
    <property type="molecule type" value="Genomic_DNA"/>
</dbReference>
<dbReference type="AlphaFoldDB" id="A0A7J6AE98"/>
<feature type="compositionally biased region" description="Basic and acidic residues" evidence="1">
    <location>
        <begin position="83"/>
        <end position="98"/>
    </location>
</feature>
<proteinExistence type="predicted"/>
<sequence>MLIPTHLEDSRVARNLEPVPGSIRYKAGYTLDRMPVHRRAQSHTHSQTHSYTTDNLDTPINLPCMTLYWGRKPEYPEETPAARGDHANSAHTWPRRESNPGPVRRTC</sequence>
<organism evidence="2 3">
    <name type="scientific">Ameiurus melas</name>
    <name type="common">Black bullhead</name>
    <name type="synonym">Silurus melas</name>
    <dbReference type="NCBI Taxonomy" id="219545"/>
    <lineage>
        <taxon>Eukaryota</taxon>
        <taxon>Metazoa</taxon>
        <taxon>Chordata</taxon>
        <taxon>Craniata</taxon>
        <taxon>Vertebrata</taxon>
        <taxon>Euteleostomi</taxon>
        <taxon>Actinopterygii</taxon>
        <taxon>Neopterygii</taxon>
        <taxon>Teleostei</taxon>
        <taxon>Ostariophysi</taxon>
        <taxon>Siluriformes</taxon>
        <taxon>Ictaluridae</taxon>
        <taxon>Ameiurus</taxon>
    </lineage>
</organism>
<accession>A0A7J6AE98</accession>
<evidence type="ECO:0000313" key="2">
    <source>
        <dbReference type="EMBL" id="KAF4081126.1"/>
    </source>
</evidence>
<comment type="caution">
    <text evidence="2">The sequence shown here is derived from an EMBL/GenBank/DDBJ whole genome shotgun (WGS) entry which is preliminary data.</text>
</comment>
<evidence type="ECO:0000313" key="3">
    <source>
        <dbReference type="Proteomes" id="UP000593565"/>
    </source>
</evidence>